<dbReference type="Proteomes" id="UP000800094">
    <property type="component" value="Unassembled WGS sequence"/>
</dbReference>
<dbReference type="InterPro" id="IPR052895">
    <property type="entry name" value="HetReg/Transcr_Mod"/>
</dbReference>
<accession>A0A6A6HUW1</accession>
<dbReference type="AlphaFoldDB" id="A0A6A6HUW1"/>
<organism evidence="2 3">
    <name type="scientific">Trematosphaeria pertusa</name>
    <dbReference type="NCBI Taxonomy" id="390896"/>
    <lineage>
        <taxon>Eukaryota</taxon>
        <taxon>Fungi</taxon>
        <taxon>Dikarya</taxon>
        <taxon>Ascomycota</taxon>
        <taxon>Pezizomycotina</taxon>
        <taxon>Dothideomycetes</taxon>
        <taxon>Pleosporomycetidae</taxon>
        <taxon>Pleosporales</taxon>
        <taxon>Massarineae</taxon>
        <taxon>Trematosphaeriaceae</taxon>
        <taxon>Trematosphaeria</taxon>
    </lineage>
</organism>
<dbReference type="EMBL" id="ML987210">
    <property type="protein sequence ID" value="KAF2241679.1"/>
    <property type="molecule type" value="Genomic_DNA"/>
</dbReference>
<name>A0A6A6HUW1_9PLEO</name>
<evidence type="ECO:0000313" key="2">
    <source>
        <dbReference type="EMBL" id="KAF2241679.1"/>
    </source>
</evidence>
<gene>
    <name evidence="2" type="ORF">BU26DRAFT_610558</name>
</gene>
<reference evidence="2" key="1">
    <citation type="journal article" date="2020" name="Stud. Mycol.">
        <title>101 Dothideomycetes genomes: a test case for predicting lifestyles and emergence of pathogens.</title>
        <authorList>
            <person name="Haridas S."/>
            <person name="Albert R."/>
            <person name="Binder M."/>
            <person name="Bloem J."/>
            <person name="Labutti K."/>
            <person name="Salamov A."/>
            <person name="Andreopoulos B."/>
            <person name="Baker S."/>
            <person name="Barry K."/>
            <person name="Bills G."/>
            <person name="Bluhm B."/>
            <person name="Cannon C."/>
            <person name="Castanera R."/>
            <person name="Culley D."/>
            <person name="Daum C."/>
            <person name="Ezra D."/>
            <person name="Gonzalez J."/>
            <person name="Henrissat B."/>
            <person name="Kuo A."/>
            <person name="Liang C."/>
            <person name="Lipzen A."/>
            <person name="Lutzoni F."/>
            <person name="Magnuson J."/>
            <person name="Mondo S."/>
            <person name="Nolan M."/>
            <person name="Ohm R."/>
            <person name="Pangilinan J."/>
            <person name="Park H.-J."/>
            <person name="Ramirez L."/>
            <person name="Alfaro M."/>
            <person name="Sun H."/>
            <person name="Tritt A."/>
            <person name="Yoshinaga Y."/>
            <person name="Zwiers L.-H."/>
            <person name="Turgeon B."/>
            <person name="Goodwin S."/>
            <person name="Spatafora J."/>
            <person name="Crous P."/>
            <person name="Grigoriev I."/>
        </authorList>
    </citation>
    <scope>NUCLEOTIDE SEQUENCE</scope>
    <source>
        <strain evidence="2">CBS 122368</strain>
    </source>
</reference>
<dbReference type="InterPro" id="IPR010730">
    <property type="entry name" value="HET"/>
</dbReference>
<dbReference type="GeneID" id="54589333"/>
<dbReference type="PANTHER" id="PTHR24148">
    <property type="entry name" value="ANKYRIN REPEAT DOMAIN-CONTAINING PROTEIN 39 HOMOLOG-RELATED"/>
    <property type="match status" value="1"/>
</dbReference>
<evidence type="ECO:0000259" key="1">
    <source>
        <dbReference type="Pfam" id="PF06985"/>
    </source>
</evidence>
<sequence>MSQPGNESNERADNFEHHPLADARAQIRLVRVHPYDADHPNSVLQVTIKAFDRKEAFKNYRALSYQWGDANPEYRIEINGRAFIVRKNLNEFLKHVSRKQTEEPTNWDGWYWIDALCINQINGEADEKTMQIDRMCETYEQAVQTIVWLGPGNVKMMRAMSYFDRVSATDVIFRSANVRNSLRNDADLFTAVDEVVSNSYFARVWIVQEIAVSEKDGRESAIDDRIRVISGGAALPWRVFTLAVKAISWSGLKHNDAGEALRLDDIARIRSLQFIASTYANGTELMTLETLVSMCRGREASKGQDYIYALLSLAHWDVPDHRILADYNRSGCSGICSAIRHIIEVGLPDPSNHLKSRLREKCERLVETAHHRPFDRSREMESLRHSCSGRFYDMKDCSKDTCSGNHCNALDICRAIATVLNELGVLINRVSSYIVE</sequence>
<dbReference type="RefSeq" id="XP_033676683.1">
    <property type="nucleotide sequence ID" value="XM_033836003.1"/>
</dbReference>
<protein>
    <recommendedName>
        <fullName evidence="1">Heterokaryon incompatibility domain-containing protein</fullName>
    </recommendedName>
</protein>
<dbReference type="PANTHER" id="PTHR24148:SF64">
    <property type="entry name" value="HETEROKARYON INCOMPATIBILITY DOMAIN-CONTAINING PROTEIN"/>
    <property type="match status" value="1"/>
</dbReference>
<dbReference type="Pfam" id="PF06985">
    <property type="entry name" value="HET"/>
    <property type="match status" value="1"/>
</dbReference>
<feature type="domain" description="Heterokaryon incompatibility" evidence="1">
    <location>
        <begin position="60"/>
        <end position="209"/>
    </location>
</feature>
<evidence type="ECO:0000313" key="3">
    <source>
        <dbReference type="Proteomes" id="UP000800094"/>
    </source>
</evidence>
<proteinExistence type="predicted"/>
<dbReference type="OrthoDB" id="3787541at2759"/>
<keyword evidence="3" id="KW-1185">Reference proteome</keyword>